<name>A0A0P1ARY0_PLAHL</name>
<proteinExistence type="predicted"/>
<dbReference type="Proteomes" id="UP000054928">
    <property type="component" value="Unassembled WGS sequence"/>
</dbReference>
<reference evidence="2" key="1">
    <citation type="submission" date="2014-09" db="EMBL/GenBank/DDBJ databases">
        <authorList>
            <person name="Sharma Rahul"/>
            <person name="Thines Marco"/>
        </authorList>
    </citation>
    <scope>NUCLEOTIDE SEQUENCE [LARGE SCALE GENOMIC DNA]</scope>
</reference>
<dbReference type="GeneID" id="36395907"/>
<protein>
    <submittedName>
        <fullName evidence="1">Uncharacterized protein</fullName>
    </submittedName>
</protein>
<keyword evidence="2" id="KW-1185">Reference proteome</keyword>
<dbReference type="RefSeq" id="XP_024580861.1">
    <property type="nucleotide sequence ID" value="XM_024730600.1"/>
</dbReference>
<dbReference type="EMBL" id="CCYD01001204">
    <property type="protein sequence ID" value="CEG44492.1"/>
    <property type="molecule type" value="Genomic_DNA"/>
</dbReference>
<organism evidence="1 2">
    <name type="scientific">Plasmopara halstedii</name>
    <name type="common">Downy mildew of sunflower</name>
    <dbReference type="NCBI Taxonomy" id="4781"/>
    <lineage>
        <taxon>Eukaryota</taxon>
        <taxon>Sar</taxon>
        <taxon>Stramenopiles</taxon>
        <taxon>Oomycota</taxon>
        <taxon>Peronosporomycetes</taxon>
        <taxon>Peronosporales</taxon>
        <taxon>Peronosporaceae</taxon>
        <taxon>Plasmopara</taxon>
    </lineage>
</organism>
<accession>A0A0P1ARY0</accession>
<evidence type="ECO:0000313" key="2">
    <source>
        <dbReference type="Proteomes" id="UP000054928"/>
    </source>
</evidence>
<sequence length="66" mass="7603">MKMTEQNHSCGKALQCRRQCVIQAQNMLNVSCRIETINSMTRMSSCCFMMKTKKMILALKGRSKKI</sequence>
<evidence type="ECO:0000313" key="1">
    <source>
        <dbReference type="EMBL" id="CEG44492.1"/>
    </source>
</evidence>
<dbReference type="AlphaFoldDB" id="A0A0P1ARY0"/>